<dbReference type="GO" id="GO:0034626">
    <property type="term" value="P:fatty acid elongation, polyunsaturated fatty acid"/>
    <property type="evidence" value="ECO:0007669"/>
    <property type="project" value="TreeGrafter"/>
</dbReference>
<reference evidence="11 12" key="1">
    <citation type="journal article" date="2007" name="Nature">
        <title>Evolution of genes and genomes on the Drosophila phylogeny.</title>
        <authorList>
            <consortium name="Drosophila 12 Genomes Consortium"/>
            <person name="Clark A.G."/>
            <person name="Eisen M.B."/>
            <person name="Smith D.R."/>
            <person name="Bergman C.M."/>
            <person name="Oliver B."/>
            <person name="Markow T.A."/>
            <person name="Kaufman T.C."/>
            <person name="Kellis M."/>
            <person name="Gelbart W."/>
            <person name="Iyer V.N."/>
            <person name="Pollard D.A."/>
            <person name="Sackton T.B."/>
            <person name="Larracuente A.M."/>
            <person name="Singh N.D."/>
            <person name="Abad J.P."/>
            <person name="Abt D.N."/>
            <person name="Adryan B."/>
            <person name="Aguade M."/>
            <person name="Akashi H."/>
            <person name="Anderson W.W."/>
            <person name="Aquadro C.F."/>
            <person name="Ardell D.H."/>
            <person name="Arguello R."/>
            <person name="Artieri C.G."/>
            <person name="Barbash D.A."/>
            <person name="Barker D."/>
            <person name="Barsanti P."/>
            <person name="Batterham P."/>
            <person name="Batzoglou S."/>
            <person name="Begun D."/>
            <person name="Bhutkar A."/>
            <person name="Blanco E."/>
            <person name="Bosak S.A."/>
            <person name="Bradley R.K."/>
            <person name="Brand A.D."/>
            <person name="Brent M.R."/>
            <person name="Brooks A.N."/>
            <person name="Brown R.H."/>
            <person name="Butlin R.K."/>
            <person name="Caggese C."/>
            <person name="Calvi B.R."/>
            <person name="Bernardo de Carvalho A."/>
            <person name="Caspi A."/>
            <person name="Castrezana S."/>
            <person name="Celniker S.E."/>
            <person name="Chang J.L."/>
            <person name="Chapple C."/>
            <person name="Chatterji S."/>
            <person name="Chinwalla A."/>
            <person name="Civetta A."/>
            <person name="Clifton S.W."/>
            <person name="Comeron J.M."/>
            <person name="Costello J.C."/>
            <person name="Coyne J.A."/>
            <person name="Daub J."/>
            <person name="David R.G."/>
            <person name="Delcher A.L."/>
            <person name="Delehaunty K."/>
            <person name="Do C.B."/>
            <person name="Ebling H."/>
            <person name="Edwards K."/>
            <person name="Eickbush T."/>
            <person name="Evans J.D."/>
            <person name="Filipski A."/>
            <person name="Findeiss S."/>
            <person name="Freyhult E."/>
            <person name="Fulton L."/>
            <person name="Fulton R."/>
            <person name="Garcia A.C."/>
            <person name="Gardiner A."/>
            <person name="Garfield D.A."/>
            <person name="Garvin B.E."/>
            <person name="Gibson G."/>
            <person name="Gilbert D."/>
            <person name="Gnerre S."/>
            <person name="Godfrey J."/>
            <person name="Good R."/>
            <person name="Gotea V."/>
            <person name="Gravely B."/>
            <person name="Greenberg A.J."/>
            <person name="Griffiths-Jones S."/>
            <person name="Gross S."/>
            <person name="Guigo R."/>
            <person name="Gustafson E.A."/>
            <person name="Haerty W."/>
            <person name="Hahn M.W."/>
            <person name="Halligan D.L."/>
            <person name="Halpern A.L."/>
            <person name="Halter G.M."/>
            <person name="Han M.V."/>
            <person name="Heger A."/>
            <person name="Hillier L."/>
            <person name="Hinrichs A.S."/>
            <person name="Holmes I."/>
            <person name="Hoskins R.A."/>
            <person name="Hubisz M.J."/>
            <person name="Hultmark D."/>
            <person name="Huntley M.A."/>
            <person name="Jaffe D.B."/>
            <person name="Jagadeeshan S."/>
            <person name="Jeck W.R."/>
            <person name="Johnson J."/>
            <person name="Jones C.D."/>
            <person name="Jordan W.C."/>
            <person name="Karpen G.H."/>
            <person name="Kataoka E."/>
            <person name="Keightley P.D."/>
            <person name="Kheradpour P."/>
            <person name="Kirkness E.F."/>
            <person name="Koerich L.B."/>
            <person name="Kristiansen K."/>
            <person name="Kudrna D."/>
            <person name="Kulathinal R.J."/>
            <person name="Kumar S."/>
            <person name="Kwok R."/>
            <person name="Lander E."/>
            <person name="Langley C.H."/>
            <person name="Lapoint R."/>
            <person name="Lazzaro B.P."/>
            <person name="Lee S.J."/>
            <person name="Levesque L."/>
            <person name="Li R."/>
            <person name="Lin C.F."/>
            <person name="Lin M.F."/>
            <person name="Lindblad-Toh K."/>
            <person name="Llopart A."/>
            <person name="Long M."/>
            <person name="Low L."/>
            <person name="Lozovsky E."/>
            <person name="Lu J."/>
            <person name="Luo M."/>
            <person name="Machado C.A."/>
            <person name="Makalowski W."/>
            <person name="Marzo M."/>
            <person name="Matsuda M."/>
            <person name="Matzkin L."/>
            <person name="McAllister B."/>
            <person name="McBride C.S."/>
            <person name="McKernan B."/>
            <person name="McKernan K."/>
            <person name="Mendez-Lago M."/>
            <person name="Minx P."/>
            <person name="Mollenhauer M.U."/>
            <person name="Montooth K."/>
            <person name="Mount S.M."/>
            <person name="Mu X."/>
            <person name="Myers E."/>
            <person name="Negre B."/>
            <person name="Newfeld S."/>
            <person name="Nielsen R."/>
            <person name="Noor M.A."/>
            <person name="O'Grady P."/>
            <person name="Pachter L."/>
            <person name="Papaceit M."/>
            <person name="Parisi M.J."/>
            <person name="Parisi M."/>
            <person name="Parts L."/>
            <person name="Pedersen J.S."/>
            <person name="Pesole G."/>
            <person name="Phillippy A.M."/>
            <person name="Ponting C.P."/>
            <person name="Pop M."/>
            <person name="Porcelli D."/>
            <person name="Powell J.R."/>
            <person name="Prohaska S."/>
            <person name="Pruitt K."/>
            <person name="Puig M."/>
            <person name="Quesneville H."/>
            <person name="Ram K.R."/>
            <person name="Rand D."/>
            <person name="Rasmussen M.D."/>
            <person name="Reed L.K."/>
            <person name="Reenan R."/>
            <person name="Reily A."/>
            <person name="Remington K.A."/>
            <person name="Rieger T.T."/>
            <person name="Ritchie M.G."/>
            <person name="Robin C."/>
            <person name="Rogers Y.H."/>
            <person name="Rohde C."/>
            <person name="Rozas J."/>
            <person name="Rubenfield M.J."/>
            <person name="Ruiz A."/>
            <person name="Russo S."/>
            <person name="Salzberg S.L."/>
            <person name="Sanchez-Gracia A."/>
            <person name="Saranga D.J."/>
            <person name="Sato H."/>
            <person name="Schaeffer S.W."/>
            <person name="Schatz M.C."/>
            <person name="Schlenke T."/>
            <person name="Schwartz R."/>
            <person name="Segarra C."/>
            <person name="Singh R.S."/>
            <person name="Sirot L."/>
            <person name="Sirota M."/>
            <person name="Sisneros N.B."/>
            <person name="Smith C.D."/>
            <person name="Smith T.F."/>
            <person name="Spieth J."/>
            <person name="Stage D.E."/>
            <person name="Stark A."/>
            <person name="Stephan W."/>
            <person name="Strausberg R.L."/>
            <person name="Strempel S."/>
            <person name="Sturgill D."/>
            <person name="Sutton G."/>
            <person name="Sutton G.G."/>
            <person name="Tao W."/>
            <person name="Teichmann S."/>
            <person name="Tobari Y.N."/>
            <person name="Tomimura Y."/>
            <person name="Tsolas J.M."/>
            <person name="Valente V.L."/>
            <person name="Venter E."/>
            <person name="Venter J.C."/>
            <person name="Vicario S."/>
            <person name="Vieira F.G."/>
            <person name="Vilella A.J."/>
            <person name="Villasante A."/>
            <person name="Walenz B."/>
            <person name="Wang J."/>
            <person name="Wasserman M."/>
            <person name="Watts T."/>
            <person name="Wilson D."/>
            <person name="Wilson R.K."/>
            <person name="Wing R.A."/>
            <person name="Wolfner M.F."/>
            <person name="Wong A."/>
            <person name="Wong G.K."/>
            <person name="Wu C.I."/>
            <person name="Wu G."/>
            <person name="Yamamoto D."/>
            <person name="Yang H.P."/>
            <person name="Yang S.P."/>
            <person name="Yorke J.A."/>
            <person name="Yoshida K."/>
            <person name="Zdobnov E."/>
            <person name="Zhang P."/>
            <person name="Zhang Y."/>
            <person name="Zimin A.V."/>
            <person name="Baldwin J."/>
            <person name="Abdouelleil A."/>
            <person name="Abdulkadir J."/>
            <person name="Abebe A."/>
            <person name="Abera B."/>
            <person name="Abreu J."/>
            <person name="Acer S.C."/>
            <person name="Aftuck L."/>
            <person name="Alexander A."/>
            <person name="An P."/>
            <person name="Anderson E."/>
            <person name="Anderson S."/>
            <person name="Arachi H."/>
            <person name="Azer M."/>
            <person name="Bachantsang P."/>
            <person name="Barry A."/>
            <person name="Bayul T."/>
            <person name="Berlin A."/>
            <person name="Bessette D."/>
            <person name="Bloom T."/>
            <person name="Blye J."/>
            <person name="Boguslavskiy L."/>
            <person name="Bonnet C."/>
            <person name="Boukhgalter B."/>
            <person name="Bourzgui I."/>
            <person name="Brown A."/>
            <person name="Cahill P."/>
            <person name="Channer S."/>
            <person name="Cheshatsang Y."/>
            <person name="Chuda L."/>
            <person name="Citroen M."/>
            <person name="Collymore A."/>
            <person name="Cooke P."/>
            <person name="Costello M."/>
            <person name="D'Aco K."/>
            <person name="Daza R."/>
            <person name="De Haan G."/>
            <person name="DeGray S."/>
            <person name="DeMaso C."/>
            <person name="Dhargay N."/>
            <person name="Dooley K."/>
            <person name="Dooley E."/>
            <person name="Doricent M."/>
            <person name="Dorje P."/>
            <person name="Dorjee K."/>
            <person name="Dupes A."/>
            <person name="Elong R."/>
            <person name="Falk J."/>
            <person name="Farina A."/>
            <person name="Faro S."/>
            <person name="Ferguson D."/>
            <person name="Fisher S."/>
            <person name="Foley C.D."/>
            <person name="Franke A."/>
            <person name="Friedrich D."/>
            <person name="Gadbois L."/>
            <person name="Gearin G."/>
            <person name="Gearin C.R."/>
            <person name="Giannoukos G."/>
            <person name="Goode T."/>
            <person name="Graham J."/>
            <person name="Grandbois E."/>
            <person name="Grewal S."/>
            <person name="Gyaltsen K."/>
            <person name="Hafez N."/>
            <person name="Hagos B."/>
            <person name="Hall J."/>
            <person name="Henson C."/>
            <person name="Hollinger A."/>
            <person name="Honan T."/>
            <person name="Huard M.D."/>
            <person name="Hughes L."/>
            <person name="Hurhula B."/>
            <person name="Husby M.E."/>
            <person name="Kamat A."/>
            <person name="Kanga B."/>
            <person name="Kashin S."/>
            <person name="Khazanovich D."/>
            <person name="Kisner P."/>
            <person name="Lance K."/>
            <person name="Lara M."/>
            <person name="Lee W."/>
            <person name="Lennon N."/>
            <person name="Letendre F."/>
            <person name="LeVine R."/>
            <person name="Lipovsky A."/>
            <person name="Liu X."/>
            <person name="Liu J."/>
            <person name="Liu S."/>
            <person name="Lokyitsang T."/>
            <person name="Lokyitsang Y."/>
            <person name="Lubonja R."/>
            <person name="Lui A."/>
            <person name="MacDonald P."/>
            <person name="Magnisalis V."/>
            <person name="Maru K."/>
            <person name="Matthews C."/>
            <person name="McCusker W."/>
            <person name="McDonough S."/>
            <person name="Mehta T."/>
            <person name="Meldrim J."/>
            <person name="Meneus L."/>
            <person name="Mihai O."/>
            <person name="Mihalev A."/>
            <person name="Mihova T."/>
            <person name="Mittelman R."/>
            <person name="Mlenga V."/>
            <person name="Montmayeur A."/>
            <person name="Mulrain L."/>
            <person name="Navidi A."/>
            <person name="Naylor J."/>
            <person name="Negash T."/>
            <person name="Nguyen T."/>
            <person name="Nguyen N."/>
            <person name="Nicol R."/>
            <person name="Norbu C."/>
            <person name="Norbu N."/>
            <person name="Novod N."/>
            <person name="O'Neill B."/>
            <person name="Osman S."/>
            <person name="Markiewicz E."/>
            <person name="Oyono O.L."/>
            <person name="Patti C."/>
            <person name="Phunkhang P."/>
            <person name="Pierre F."/>
            <person name="Priest M."/>
            <person name="Raghuraman S."/>
            <person name="Rege F."/>
            <person name="Reyes R."/>
            <person name="Rise C."/>
            <person name="Rogov P."/>
            <person name="Ross K."/>
            <person name="Ryan E."/>
            <person name="Settipalli S."/>
            <person name="Shea T."/>
            <person name="Sherpa N."/>
            <person name="Shi L."/>
            <person name="Shih D."/>
            <person name="Sparrow T."/>
            <person name="Spaulding J."/>
            <person name="Stalker J."/>
            <person name="Stange-Thomann N."/>
            <person name="Stavropoulos S."/>
            <person name="Stone C."/>
            <person name="Strader C."/>
            <person name="Tesfaye S."/>
            <person name="Thomson T."/>
            <person name="Thoulutsang Y."/>
            <person name="Thoulutsang D."/>
            <person name="Topham K."/>
            <person name="Topping I."/>
            <person name="Tsamla T."/>
            <person name="Vassiliev H."/>
            <person name="Vo A."/>
            <person name="Wangchuk T."/>
            <person name="Wangdi T."/>
            <person name="Weiand M."/>
            <person name="Wilkinson J."/>
            <person name="Wilson A."/>
            <person name="Yadav S."/>
            <person name="Young G."/>
            <person name="Yu Q."/>
            <person name="Zembek L."/>
            <person name="Zhong D."/>
            <person name="Zimmer A."/>
            <person name="Zwirko Z."/>
            <person name="Jaffe D.B."/>
            <person name="Alvarez P."/>
            <person name="Brockman W."/>
            <person name="Butler J."/>
            <person name="Chin C."/>
            <person name="Gnerre S."/>
            <person name="Grabherr M."/>
            <person name="Kleber M."/>
            <person name="Mauceli E."/>
            <person name="MacCallum I."/>
        </authorList>
    </citation>
    <scope>NUCLEOTIDE SEQUENCE [LARGE SCALE GENOMIC DNA]</scope>
    <source>
        <strain evidence="12">Tai18E2 / Tucson 14021-0261.01</strain>
    </source>
</reference>
<comment type="subcellular location">
    <subcellularLocation>
        <location evidence="1">Membrane</location>
        <topology evidence="1">Multi-pass membrane protein</topology>
    </subcellularLocation>
</comment>
<dbReference type="GO" id="GO:0042761">
    <property type="term" value="P:very long-chain fatty acid biosynthetic process"/>
    <property type="evidence" value="ECO:0007669"/>
    <property type="project" value="TreeGrafter"/>
</dbReference>
<feature type="transmembrane region" description="Helical" evidence="10">
    <location>
        <begin position="233"/>
        <end position="251"/>
    </location>
</feature>
<dbReference type="GO" id="GO:0019367">
    <property type="term" value="P:fatty acid elongation, saturated fatty acid"/>
    <property type="evidence" value="ECO:0007669"/>
    <property type="project" value="TreeGrafter"/>
</dbReference>
<evidence type="ECO:0000256" key="2">
    <source>
        <dbReference type="ARBA" id="ARBA00022516"/>
    </source>
</evidence>
<evidence type="ECO:0000256" key="3">
    <source>
        <dbReference type="ARBA" id="ARBA00022679"/>
    </source>
</evidence>
<keyword evidence="7 10" id="KW-0443">Lipid metabolism</keyword>
<keyword evidence="5 10" id="KW-0276">Fatty acid metabolism</keyword>
<gene>
    <name evidence="11" type="primary">Dyak\GE13887</name>
    <name evidence="11" type="synonym">dyak_GLEANR_14057</name>
    <name evidence="11" type="synonym">GE13887</name>
    <name evidence="11" type="ORF">Dyak_GE13887</name>
</gene>
<name>B4P496_DROYA</name>
<dbReference type="GO" id="GO:0009922">
    <property type="term" value="F:fatty acid elongase activity"/>
    <property type="evidence" value="ECO:0007669"/>
    <property type="project" value="UniProtKB-EC"/>
</dbReference>
<accession>B4P496</accession>
<dbReference type="EC" id="2.3.1.199" evidence="10"/>
<dbReference type="OMA" id="ASAWYPN"/>
<dbReference type="Proteomes" id="UP000002282">
    <property type="component" value="Chromosome 2R"/>
</dbReference>
<dbReference type="KEGG" id="dya:Dyak_GE13887"/>
<dbReference type="GO" id="GO:0034625">
    <property type="term" value="P:fatty acid elongation, monounsaturated fatty acid"/>
    <property type="evidence" value="ECO:0007669"/>
    <property type="project" value="TreeGrafter"/>
</dbReference>
<dbReference type="PhylomeDB" id="B4P496"/>
<evidence type="ECO:0000256" key="6">
    <source>
        <dbReference type="ARBA" id="ARBA00022989"/>
    </source>
</evidence>
<evidence type="ECO:0000256" key="8">
    <source>
        <dbReference type="ARBA" id="ARBA00023136"/>
    </source>
</evidence>
<organism evidence="11 12">
    <name type="scientific">Drosophila yakuba</name>
    <name type="common">Fruit fly</name>
    <dbReference type="NCBI Taxonomy" id="7245"/>
    <lineage>
        <taxon>Eukaryota</taxon>
        <taxon>Metazoa</taxon>
        <taxon>Ecdysozoa</taxon>
        <taxon>Arthropoda</taxon>
        <taxon>Hexapoda</taxon>
        <taxon>Insecta</taxon>
        <taxon>Pterygota</taxon>
        <taxon>Neoptera</taxon>
        <taxon>Endopterygota</taxon>
        <taxon>Diptera</taxon>
        <taxon>Brachycera</taxon>
        <taxon>Muscomorpha</taxon>
        <taxon>Ephydroidea</taxon>
        <taxon>Drosophilidae</taxon>
        <taxon>Drosophila</taxon>
        <taxon>Sophophora</taxon>
    </lineage>
</organism>
<feature type="transmembrane region" description="Helical" evidence="10">
    <location>
        <begin position="140"/>
        <end position="157"/>
    </location>
</feature>
<evidence type="ECO:0000256" key="1">
    <source>
        <dbReference type="ARBA" id="ARBA00004141"/>
    </source>
</evidence>
<dbReference type="eggNOG" id="KOG3071">
    <property type="taxonomic scope" value="Eukaryota"/>
</dbReference>
<dbReference type="GO" id="GO:0005789">
    <property type="term" value="C:endoplasmic reticulum membrane"/>
    <property type="evidence" value="ECO:0007669"/>
    <property type="project" value="TreeGrafter"/>
</dbReference>
<feature type="transmembrane region" description="Helical" evidence="10">
    <location>
        <begin position="203"/>
        <end position="221"/>
    </location>
</feature>
<keyword evidence="12" id="KW-1185">Reference proteome</keyword>
<keyword evidence="4 10" id="KW-0812">Transmembrane</keyword>
<dbReference type="PANTHER" id="PTHR11157">
    <property type="entry name" value="FATTY ACID ACYL TRANSFERASE-RELATED"/>
    <property type="match status" value="1"/>
</dbReference>
<evidence type="ECO:0000256" key="4">
    <source>
        <dbReference type="ARBA" id="ARBA00022692"/>
    </source>
</evidence>
<keyword evidence="8 10" id="KW-0472">Membrane</keyword>
<dbReference type="Pfam" id="PF01151">
    <property type="entry name" value="ELO"/>
    <property type="match status" value="1"/>
</dbReference>
<evidence type="ECO:0000313" key="12">
    <source>
        <dbReference type="Proteomes" id="UP000002282"/>
    </source>
</evidence>
<evidence type="ECO:0000256" key="7">
    <source>
        <dbReference type="ARBA" id="ARBA00023098"/>
    </source>
</evidence>
<protein>
    <recommendedName>
        <fullName evidence="10">Elongation of very long chain fatty acids protein</fullName>
        <ecNumber evidence="10">2.3.1.199</ecNumber>
    </recommendedName>
    <alternativeName>
        <fullName evidence="10">Very-long-chain 3-oxoacyl-CoA synthase</fullName>
    </alternativeName>
</protein>
<dbReference type="HOGENOM" id="CLU_048483_0_2_1"/>
<feature type="transmembrane region" description="Helical" evidence="10">
    <location>
        <begin position="163"/>
        <end position="183"/>
    </location>
</feature>
<proteinExistence type="inferred from homology"/>
<keyword evidence="2 10" id="KW-0444">Lipid biosynthesis</keyword>
<evidence type="ECO:0000256" key="9">
    <source>
        <dbReference type="ARBA" id="ARBA00023160"/>
    </source>
</evidence>
<sequence length="262" mass="30698">MNSTLLDYLRKLPADPVRLPMLGTPLPAIGIVVAYLLLIFKVGPNFMRTRKPYNIRNAMLIYNFCQVLMNLGIFIMGTYYLFIKKLYHFSCMDMLPWDHPDKSVDRMFTYVYFINKLIDLIDTIFFVLRKSAKQITVLHVYHHVFMVMGVPLTYYFYGPGGQYNLMGYLNSFVHVVMYSYYFASAWYPNVKSTMWCKEYITKLQFLQFVILFAQSLLTLWLSPGCGVPKVLQYVQLGGSVSMMVMFGNFYYQTYVKAKSKQQ</sequence>
<dbReference type="InterPro" id="IPR002076">
    <property type="entry name" value="ELO_fam"/>
</dbReference>
<evidence type="ECO:0000256" key="10">
    <source>
        <dbReference type="RuleBase" id="RU361115"/>
    </source>
</evidence>
<keyword evidence="9 10" id="KW-0275">Fatty acid biosynthesis</keyword>
<dbReference type="OrthoDB" id="434092at2759"/>
<feature type="transmembrane region" description="Helical" evidence="10">
    <location>
        <begin position="60"/>
        <end position="82"/>
    </location>
</feature>
<dbReference type="GO" id="GO:0030148">
    <property type="term" value="P:sphingolipid biosynthetic process"/>
    <property type="evidence" value="ECO:0007669"/>
    <property type="project" value="TreeGrafter"/>
</dbReference>
<evidence type="ECO:0000256" key="5">
    <source>
        <dbReference type="ARBA" id="ARBA00022832"/>
    </source>
</evidence>
<keyword evidence="6 10" id="KW-1133">Transmembrane helix</keyword>
<feature type="transmembrane region" description="Helical" evidence="10">
    <location>
        <begin position="20"/>
        <end position="40"/>
    </location>
</feature>
<comment type="catalytic activity">
    <reaction evidence="10">
        <text>a very-long-chain acyl-CoA + malonyl-CoA + H(+) = a very-long-chain 3-oxoacyl-CoA + CO2 + CoA</text>
        <dbReference type="Rhea" id="RHEA:32727"/>
        <dbReference type="ChEBI" id="CHEBI:15378"/>
        <dbReference type="ChEBI" id="CHEBI:16526"/>
        <dbReference type="ChEBI" id="CHEBI:57287"/>
        <dbReference type="ChEBI" id="CHEBI:57384"/>
        <dbReference type="ChEBI" id="CHEBI:90725"/>
        <dbReference type="ChEBI" id="CHEBI:90736"/>
        <dbReference type="EC" id="2.3.1.199"/>
    </reaction>
</comment>
<comment type="similarity">
    <text evidence="10">Belongs to the ELO family.</text>
</comment>
<reference evidence="11 12" key="2">
    <citation type="journal article" date="2007" name="PLoS Biol.">
        <title>Principles of genome evolution in the Drosophila melanogaster species group.</title>
        <authorList>
            <person name="Ranz J.M."/>
            <person name="Maurin D."/>
            <person name="Chan Y.S."/>
            <person name="von Grotthuss M."/>
            <person name="Hillier L.W."/>
            <person name="Roote J."/>
            <person name="Ashburner M."/>
            <person name="Bergman C.M."/>
        </authorList>
    </citation>
    <scope>NUCLEOTIDE SEQUENCE [LARGE SCALE GENOMIC DNA]</scope>
    <source>
        <strain evidence="12">Tai18E2 / Tucson 14021-0261.01</strain>
    </source>
</reference>
<keyword evidence="3 10" id="KW-0808">Transferase</keyword>
<dbReference type="EMBL" id="CM000158">
    <property type="protein sequence ID" value="EDW91582.1"/>
    <property type="molecule type" value="Genomic_DNA"/>
</dbReference>
<feature type="transmembrane region" description="Helical" evidence="10">
    <location>
        <begin position="107"/>
        <end position="128"/>
    </location>
</feature>
<evidence type="ECO:0000313" key="11">
    <source>
        <dbReference type="EMBL" id="EDW91582.1"/>
    </source>
</evidence>
<dbReference type="PANTHER" id="PTHR11157:SF116">
    <property type="entry name" value="ELONGATION OF VERY LONG CHAIN FATTY ACIDS PROTEIN-RELATED"/>
    <property type="match status" value="1"/>
</dbReference>
<dbReference type="AlphaFoldDB" id="B4P496"/>